<dbReference type="Proteomes" id="UP001239795">
    <property type="component" value="Unassembled WGS sequence"/>
</dbReference>
<feature type="transmembrane region" description="Helical" evidence="1">
    <location>
        <begin position="45"/>
        <end position="62"/>
    </location>
</feature>
<evidence type="ECO:0000313" key="3">
    <source>
        <dbReference type="Proteomes" id="UP001239795"/>
    </source>
</evidence>
<organism evidence="2 3">
    <name type="scientific">Colletotrichum melonis</name>
    <dbReference type="NCBI Taxonomy" id="1209925"/>
    <lineage>
        <taxon>Eukaryota</taxon>
        <taxon>Fungi</taxon>
        <taxon>Dikarya</taxon>
        <taxon>Ascomycota</taxon>
        <taxon>Pezizomycotina</taxon>
        <taxon>Sordariomycetes</taxon>
        <taxon>Hypocreomycetidae</taxon>
        <taxon>Glomerellales</taxon>
        <taxon>Glomerellaceae</taxon>
        <taxon>Colletotrichum</taxon>
        <taxon>Colletotrichum acutatum species complex</taxon>
    </lineage>
</organism>
<evidence type="ECO:0000256" key="1">
    <source>
        <dbReference type="SAM" id="Phobius"/>
    </source>
</evidence>
<name>A0AAI9U166_9PEZI</name>
<keyword evidence="1" id="KW-0812">Transmembrane</keyword>
<evidence type="ECO:0000313" key="2">
    <source>
        <dbReference type="EMBL" id="KAK1449749.1"/>
    </source>
</evidence>
<dbReference type="AlphaFoldDB" id="A0AAI9U166"/>
<proteinExistence type="predicted"/>
<sequence length="223" mass="25101">MDMTHALRPPSGLLHPLSLLSFVPLFFGSLYHAGGQNLTRSTIDTFFFSFVLLLIACSSCLLDPSHPRALLEFCLDTGITIRSIIRRSRGNGNRWRQFQRKGFAPLPVCSPVSFSCLWGMTRMTPANPAVCSSFLRKNDSAVVFYFVALSHRKGFFWRCIFGQGNVHLVTTKFSLKRHKASFKSNTSTLRALIVLSFITKIRLYQAYGGCPWYTGTSCLSVQR</sequence>
<gene>
    <name evidence="2" type="ORF">CMEL01_07085</name>
</gene>
<dbReference type="EMBL" id="MLGG01000057">
    <property type="protein sequence ID" value="KAK1449749.1"/>
    <property type="molecule type" value="Genomic_DNA"/>
</dbReference>
<keyword evidence="3" id="KW-1185">Reference proteome</keyword>
<comment type="caution">
    <text evidence="2">The sequence shown here is derived from an EMBL/GenBank/DDBJ whole genome shotgun (WGS) entry which is preliminary data.</text>
</comment>
<accession>A0AAI9U166</accession>
<keyword evidence="1" id="KW-1133">Transmembrane helix</keyword>
<feature type="transmembrane region" description="Helical" evidence="1">
    <location>
        <begin position="12"/>
        <end position="33"/>
    </location>
</feature>
<keyword evidence="1" id="KW-0472">Membrane</keyword>
<reference evidence="2 3" key="1">
    <citation type="submission" date="2016-10" db="EMBL/GenBank/DDBJ databases">
        <title>The genome sequence of Colletotrichum fioriniae PJ7.</title>
        <authorList>
            <person name="Baroncelli R."/>
        </authorList>
    </citation>
    <scope>NUCLEOTIDE SEQUENCE [LARGE SCALE GENOMIC DNA]</scope>
    <source>
        <strain evidence="2">Col 31</strain>
    </source>
</reference>
<protein>
    <submittedName>
        <fullName evidence="2">Uncharacterized protein</fullName>
    </submittedName>
</protein>